<evidence type="ECO:0000256" key="1">
    <source>
        <dbReference type="ARBA" id="ARBA00006620"/>
    </source>
</evidence>
<comment type="caution">
    <text evidence="9">The sequence shown here is derived from an EMBL/GenBank/DDBJ whole genome shotgun (WGS) entry which is preliminary data.</text>
</comment>
<name>A0A2P5GJV8_9ENTR</name>
<dbReference type="GO" id="GO:0004519">
    <property type="term" value="F:endonuclease activity"/>
    <property type="evidence" value="ECO:0007669"/>
    <property type="project" value="UniProtKB-KW"/>
</dbReference>
<evidence type="ECO:0008006" key="12">
    <source>
        <dbReference type="Google" id="ProtNLM"/>
    </source>
</evidence>
<dbReference type="GO" id="GO:0003729">
    <property type="term" value="F:mRNA binding"/>
    <property type="evidence" value="ECO:0007669"/>
    <property type="project" value="InterPro"/>
</dbReference>
<dbReference type="AlphaFoldDB" id="A0A2P5GJV8"/>
<dbReference type="SUPFAM" id="SSF54786">
    <property type="entry name" value="YcfA/nrd intein domain"/>
    <property type="match status" value="1"/>
</dbReference>
<proteinExistence type="inferred from homology"/>
<evidence type="ECO:0000313" key="8">
    <source>
        <dbReference type="EMBL" id="POP42158.1"/>
    </source>
</evidence>
<keyword evidence="10" id="KW-1185">Reference proteome</keyword>
<evidence type="ECO:0000256" key="3">
    <source>
        <dbReference type="ARBA" id="ARBA00022722"/>
    </source>
</evidence>
<keyword evidence="6" id="KW-0694">RNA-binding</keyword>
<dbReference type="GO" id="GO:0016787">
    <property type="term" value="F:hydrolase activity"/>
    <property type="evidence" value="ECO:0007669"/>
    <property type="project" value="UniProtKB-KW"/>
</dbReference>
<evidence type="ECO:0000256" key="7">
    <source>
        <dbReference type="ARBA" id="ARBA00023016"/>
    </source>
</evidence>
<evidence type="ECO:0000313" key="10">
    <source>
        <dbReference type="Proteomes" id="UP000237073"/>
    </source>
</evidence>
<dbReference type="Proteomes" id="UP000237073">
    <property type="component" value="Unassembled WGS sequence"/>
</dbReference>
<sequence length="65" mass="7125">MGTGLYPKLTELLLAAGCQFERQGKGSHEIWSSPITRKKFSVPYTVVSSHTANGILKLAGLPKYF</sequence>
<keyword evidence="2" id="KW-1277">Toxin-antitoxin system</keyword>
<dbReference type="EMBL" id="PQGE01000021">
    <property type="protein sequence ID" value="POP42158.1"/>
    <property type="molecule type" value="Genomic_DNA"/>
</dbReference>
<reference evidence="10 11" key="1">
    <citation type="submission" date="2018-01" db="EMBL/GenBank/DDBJ databases">
        <title>Superficieibacter electus gen. nov., sp. nov., an extended-spectrum beta-lactamase possessing member of the Enterobacteriaceae family, isolated from intensive care unit surfaces.</title>
        <authorList>
            <person name="Potter R.F."/>
            <person name="D'Souza A.W."/>
        </authorList>
    </citation>
    <scope>NUCLEOTIDE SEQUENCE [LARGE SCALE GENOMIC DNA]</scope>
    <source>
        <strain evidence="9 11">BP-1</strain>
        <strain evidence="8 10">BP-2</strain>
    </source>
</reference>
<dbReference type="RefSeq" id="WP_103677878.1">
    <property type="nucleotide sequence ID" value="NZ_PQGD01000020.1"/>
</dbReference>
<dbReference type="Proteomes" id="UP000247005">
    <property type="component" value="Unassembled WGS sequence"/>
</dbReference>
<keyword evidence="3" id="KW-0540">Nuclease</keyword>
<dbReference type="OrthoDB" id="9811409at2"/>
<evidence type="ECO:0000313" key="11">
    <source>
        <dbReference type="Proteomes" id="UP000247005"/>
    </source>
</evidence>
<gene>
    <name evidence="9" type="ORF">CHU32_21155</name>
    <name evidence="8" type="ORF">CHU33_20270</name>
</gene>
<keyword evidence="7" id="KW-0346">Stress response</keyword>
<dbReference type="Pfam" id="PF07927">
    <property type="entry name" value="HicA_toxin"/>
    <property type="match status" value="1"/>
</dbReference>
<evidence type="ECO:0000256" key="4">
    <source>
        <dbReference type="ARBA" id="ARBA00022759"/>
    </source>
</evidence>
<accession>A0A2P5GJV8</accession>
<comment type="similarity">
    <text evidence="1">Belongs to the HicA mRNA interferase family.</text>
</comment>
<evidence type="ECO:0000256" key="2">
    <source>
        <dbReference type="ARBA" id="ARBA00022649"/>
    </source>
</evidence>
<dbReference type="InterPro" id="IPR038570">
    <property type="entry name" value="HicA_sf"/>
</dbReference>
<dbReference type="Gene3D" id="3.30.920.30">
    <property type="entry name" value="Hypothetical protein"/>
    <property type="match status" value="1"/>
</dbReference>
<keyword evidence="4" id="KW-0255">Endonuclease</keyword>
<keyword evidence="5" id="KW-0378">Hydrolase</keyword>
<evidence type="ECO:0000256" key="5">
    <source>
        <dbReference type="ARBA" id="ARBA00022801"/>
    </source>
</evidence>
<dbReference type="InterPro" id="IPR012933">
    <property type="entry name" value="HicA_mRNA_interferase"/>
</dbReference>
<evidence type="ECO:0000313" key="9">
    <source>
        <dbReference type="EMBL" id="POP44465.1"/>
    </source>
</evidence>
<evidence type="ECO:0000256" key="6">
    <source>
        <dbReference type="ARBA" id="ARBA00022884"/>
    </source>
</evidence>
<organism evidence="9 11">
    <name type="scientific">Superficieibacter electus</name>
    <dbReference type="NCBI Taxonomy" id="2022662"/>
    <lineage>
        <taxon>Bacteria</taxon>
        <taxon>Pseudomonadati</taxon>
        <taxon>Pseudomonadota</taxon>
        <taxon>Gammaproteobacteria</taxon>
        <taxon>Enterobacterales</taxon>
        <taxon>Enterobacteriaceae</taxon>
        <taxon>Superficieibacter</taxon>
    </lineage>
</organism>
<dbReference type="EMBL" id="PQGD01000020">
    <property type="protein sequence ID" value="POP44465.1"/>
    <property type="molecule type" value="Genomic_DNA"/>
</dbReference>
<protein>
    <recommendedName>
        <fullName evidence="12">Type II toxin-antitoxin system HicA family toxin</fullName>
    </recommendedName>
</protein>